<evidence type="ECO:0000313" key="3">
    <source>
        <dbReference type="Proteomes" id="UP000887013"/>
    </source>
</evidence>
<dbReference type="Proteomes" id="UP000887013">
    <property type="component" value="Unassembled WGS sequence"/>
</dbReference>
<gene>
    <name evidence="2" type="ORF">NPIL_650681</name>
</gene>
<evidence type="ECO:0000313" key="2">
    <source>
        <dbReference type="EMBL" id="GFU04710.1"/>
    </source>
</evidence>
<accession>A0A8X6Q3L3</accession>
<dbReference type="EMBL" id="BMAW01077110">
    <property type="protein sequence ID" value="GFU04710.1"/>
    <property type="molecule type" value="Genomic_DNA"/>
</dbReference>
<evidence type="ECO:0000256" key="1">
    <source>
        <dbReference type="SAM" id="MobiDB-lite"/>
    </source>
</evidence>
<protein>
    <submittedName>
        <fullName evidence="2">Uncharacterized protein</fullName>
    </submittedName>
</protein>
<feature type="region of interest" description="Disordered" evidence="1">
    <location>
        <begin position="1"/>
        <end position="29"/>
    </location>
</feature>
<name>A0A8X6Q3L3_NEPPI</name>
<comment type="caution">
    <text evidence="2">The sequence shown here is derived from an EMBL/GenBank/DDBJ whole genome shotgun (WGS) entry which is preliminary data.</text>
</comment>
<feature type="compositionally biased region" description="Polar residues" evidence="1">
    <location>
        <begin position="1"/>
        <end position="24"/>
    </location>
</feature>
<reference evidence="2" key="1">
    <citation type="submission" date="2020-08" db="EMBL/GenBank/DDBJ databases">
        <title>Multicomponent nature underlies the extraordinary mechanical properties of spider dragline silk.</title>
        <authorList>
            <person name="Kono N."/>
            <person name="Nakamura H."/>
            <person name="Mori M."/>
            <person name="Yoshida Y."/>
            <person name="Ohtoshi R."/>
            <person name="Malay A.D."/>
            <person name="Moran D.A.P."/>
            <person name="Tomita M."/>
            <person name="Numata K."/>
            <person name="Arakawa K."/>
        </authorList>
    </citation>
    <scope>NUCLEOTIDE SEQUENCE</scope>
</reference>
<proteinExistence type="predicted"/>
<sequence>MARIKQTSPEGAGNSSTTGLSANVETLGDTADETTIEMAAISTTGSIGIDQSRDDAMRCENINFGINQLVQTNSIIFSLEAKMNTIPLFPHCYGPNELEEVRRELAGFKEERSKPG</sequence>
<dbReference type="AlphaFoldDB" id="A0A8X6Q3L3"/>
<keyword evidence="3" id="KW-1185">Reference proteome</keyword>
<organism evidence="2 3">
    <name type="scientific">Nephila pilipes</name>
    <name type="common">Giant wood spider</name>
    <name type="synonym">Nephila maculata</name>
    <dbReference type="NCBI Taxonomy" id="299642"/>
    <lineage>
        <taxon>Eukaryota</taxon>
        <taxon>Metazoa</taxon>
        <taxon>Ecdysozoa</taxon>
        <taxon>Arthropoda</taxon>
        <taxon>Chelicerata</taxon>
        <taxon>Arachnida</taxon>
        <taxon>Araneae</taxon>
        <taxon>Araneomorphae</taxon>
        <taxon>Entelegynae</taxon>
        <taxon>Araneoidea</taxon>
        <taxon>Nephilidae</taxon>
        <taxon>Nephila</taxon>
    </lineage>
</organism>